<dbReference type="EMBL" id="JBHUDJ010000003">
    <property type="protein sequence ID" value="MFD1587542.1"/>
    <property type="molecule type" value="Genomic_DNA"/>
</dbReference>
<dbReference type="Gene3D" id="1.10.10.10">
    <property type="entry name" value="Winged helix-like DNA-binding domain superfamily/Winged helix DNA-binding domain"/>
    <property type="match status" value="1"/>
</dbReference>
<gene>
    <name evidence="2" type="ORF">ACFR9U_11145</name>
</gene>
<dbReference type="SUPFAM" id="SSF46785">
    <property type="entry name" value="Winged helix' DNA-binding domain"/>
    <property type="match status" value="1"/>
</dbReference>
<accession>A0ABD6CC75</accession>
<protein>
    <submittedName>
        <fullName evidence="2">Helix-turn-helix transcriptional regulator</fullName>
    </submittedName>
</protein>
<organism evidence="2 3">
    <name type="scientific">Halorientalis brevis</name>
    <dbReference type="NCBI Taxonomy" id="1126241"/>
    <lineage>
        <taxon>Archaea</taxon>
        <taxon>Methanobacteriati</taxon>
        <taxon>Methanobacteriota</taxon>
        <taxon>Stenosarchaea group</taxon>
        <taxon>Halobacteria</taxon>
        <taxon>Halobacteriales</taxon>
        <taxon>Haloarculaceae</taxon>
        <taxon>Halorientalis</taxon>
    </lineage>
</organism>
<sequence>MSRWLQSGTRRDICVLIAGADDAAIPAQKLKTRLERHYDSRIEPKRFYGSLEDLERKGFVESRTEGLTDVYTLTDAGHRRLQTHYEWMRDTLEN</sequence>
<name>A0ABD6CC75_9EURY</name>
<dbReference type="Pfam" id="PF03551">
    <property type="entry name" value="PadR"/>
    <property type="match status" value="1"/>
</dbReference>
<dbReference type="InterPro" id="IPR036388">
    <property type="entry name" value="WH-like_DNA-bd_sf"/>
</dbReference>
<dbReference type="InterPro" id="IPR005149">
    <property type="entry name" value="Tscrpt_reg_PadR_N"/>
</dbReference>
<dbReference type="InterPro" id="IPR036390">
    <property type="entry name" value="WH_DNA-bd_sf"/>
</dbReference>
<dbReference type="AlphaFoldDB" id="A0ABD6CC75"/>
<dbReference type="Proteomes" id="UP001597119">
    <property type="component" value="Unassembled WGS sequence"/>
</dbReference>
<keyword evidence="3" id="KW-1185">Reference proteome</keyword>
<evidence type="ECO:0000259" key="1">
    <source>
        <dbReference type="Pfam" id="PF03551"/>
    </source>
</evidence>
<feature type="domain" description="Transcription regulator PadR N-terminal" evidence="1">
    <location>
        <begin position="29"/>
        <end position="82"/>
    </location>
</feature>
<evidence type="ECO:0000313" key="2">
    <source>
        <dbReference type="EMBL" id="MFD1587542.1"/>
    </source>
</evidence>
<comment type="caution">
    <text evidence="2">The sequence shown here is derived from an EMBL/GenBank/DDBJ whole genome shotgun (WGS) entry which is preliminary data.</text>
</comment>
<reference evidence="2 3" key="1">
    <citation type="journal article" date="2019" name="Int. J. Syst. Evol. Microbiol.">
        <title>The Global Catalogue of Microorganisms (GCM) 10K type strain sequencing project: providing services to taxonomists for standard genome sequencing and annotation.</title>
        <authorList>
            <consortium name="The Broad Institute Genomics Platform"/>
            <consortium name="The Broad Institute Genome Sequencing Center for Infectious Disease"/>
            <person name="Wu L."/>
            <person name="Ma J."/>
        </authorList>
    </citation>
    <scope>NUCLEOTIDE SEQUENCE [LARGE SCALE GENOMIC DNA]</scope>
    <source>
        <strain evidence="2 3">CGMCC 1.12125</strain>
    </source>
</reference>
<evidence type="ECO:0000313" key="3">
    <source>
        <dbReference type="Proteomes" id="UP001597119"/>
    </source>
</evidence>
<dbReference type="RefSeq" id="WP_247373097.1">
    <property type="nucleotide sequence ID" value="NZ_JALLGV010000001.1"/>
</dbReference>
<proteinExistence type="predicted"/>